<dbReference type="PROSITE" id="PS00455">
    <property type="entry name" value="AMP_BINDING"/>
    <property type="match status" value="1"/>
</dbReference>
<dbReference type="PANTHER" id="PTHR43767:SF10">
    <property type="entry name" value="SURFACTIN SYNTHASE SUBUNIT 1"/>
    <property type="match status" value="1"/>
</dbReference>
<proteinExistence type="predicted"/>
<dbReference type="InterPro" id="IPR025110">
    <property type="entry name" value="AMP-bd_C"/>
</dbReference>
<evidence type="ECO:0000259" key="2">
    <source>
        <dbReference type="Pfam" id="PF13193"/>
    </source>
</evidence>
<dbReference type="Gene3D" id="3.30.300.30">
    <property type="match status" value="1"/>
</dbReference>
<dbReference type="Gene3D" id="3.40.50.12780">
    <property type="entry name" value="N-terminal domain of ligase-like"/>
    <property type="match status" value="1"/>
</dbReference>
<organism evidence="3 4">
    <name type="scientific">Loktanella fryxellensis</name>
    <dbReference type="NCBI Taxonomy" id="245187"/>
    <lineage>
        <taxon>Bacteria</taxon>
        <taxon>Pseudomonadati</taxon>
        <taxon>Pseudomonadota</taxon>
        <taxon>Alphaproteobacteria</taxon>
        <taxon>Rhodobacterales</taxon>
        <taxon>Roseobacteraceae</taxon>
        <taxon>Loktanella</taxon>
    </lineage>
</organism>
<dbReference type="InterPro" id="IPR020845">
    <property type="entry name" value="AMP-binding_CS"/>
</dbReference>
<dbReference type="GO" id="GO:0016877">
    <property type="term" value="F:ligase activity, forming carbon-sulfur bonds"/>
    <property type="evidence" value="ECO:0007669"/>
    <property type="project" value="UniProtKB-ARBA"/>
</dbReference>
<protein>
    <submittedName>
        <fullName evidence="3">Long-chain acyl-CoA synthetase</fullName>
    </submittedName>
</protein>
<dbReference type="InterPro" id="IPR042099">
    <property type="entry name" value="ANL_N_sf"/>
</dbReference>
<name>A0A1H8G7N5_9RHOB</name>
<feature type="domain" description="AMP-binding enzyme C-terminal" evidence="2">
    <location>
        <begin position="297"/>
        <end position="354"/>
    </location>
</feature>
<dbReference type="RefSeq" id="WP_177174649.1">
    <property type="nucleotide sequence ID" value="NZ_FOCI01000015.1"/>
</dbReference>
<reference evidence="3 4" key="1">
    <citation type="submission" date="2016-10" db="EMBL/GenBank/DDBJ databases">
        <authorList>
            <person name="de Groot N.N."/>
        </authorList>
    </citation>
    <scope>NUCLEOTIDE SEQUENCE [LARGE SCALE GENOMIC DNA]</scope>
    <source>
        <strain evidence="3 4">DSM 16213</strain>
    </source>
</reference>
<dbReference type="InterPro" id="IPR000873">
    <property type="entry name" value="AMP-dep_synth/lig_dom"/>
</dbReference>
<dbReference type="Proteomes" id="UP000199585">
    <property type="component" value="Unassembled WGS sequence"/>
</dbReference>
<evidence type="ECO:0000313" key="3">
    <source>
        <dbReference type="EMBL" id="SEN39298.1"/>
    </source>
</evidence>
<dbReference type="AlphaFoldDB" id="A0A1H8G7N5"/>
<accession>A0A1H8G7N5</accession>
<gene>
    <name evidence="3" type="ORF">SAMN04488003_11512</name>
</gene>
<feature type="domain" description="AMP-dependent synthetase/ligase" evidence="1">
    <location>
        <begin position="45"/>
        <end position="236"/>
    </location>
</feature>
<dbReference type="Pfam" id="PF13193">
    <property type="entry name" value="AMP-binding_C"/>
    <property type="match status" value="1"/>
</dbReference>
<evidence type="ECO:0000259" key="1">
    <source>
        <dbReference type="Pfam" id="PF00501"/>
    </source>
</evidence>
<dbReference type="InterPro" id="IPR045851">
    <property type="entry name" value="AMP-bd_C_sf"/>
</dbReference>
<sequence>MTTRFHWHPTTRLIGDDPDIARLRDRVLAGHGVQIGPAGLIDGEQDPTVLLCATSGSSGTPKVIRRSPASWQASFVINARHLDLGPDSTVAVAGTLASSLTLYAVLEAAHLGAAILSVQGQRPDRQAMALQGATVLYLTPVQLGAICAHAAGPLTSVRHIMVGGGRLDDTTVQAAARTFPAARLTQFYGAAETSFITWTDADTPTGSVGRSYPGVNLHLDPDGTIWVRSPYLSDGYAQGDSPHTRWRDGWLTVGEVGWQDAAGHLFLTGRAGRTVTIADHSVSLDAVEAVLADLTGQPAAVVALPDPQRGARLVALICAGVGGLRSACRDRLGPQGVPHRIHRVAVLPLLATGKPDYAAIAALAQAMA</sequence>
<dbReference type="InterPro" id="IPR050237">
    <property type="entry name" value="ATP-dep_AMP-bd_enzyme"/>
</dbReference>
<dbReference type="SUPFAM" id="SSF56801">
    <property type="entry name" value="Acetyl-CoA synthetase-like"/>
    <property type="match status" value="1"/>
</dbReference>
<dbReference type="PANTHER" id="PTHR43767">
    <property type="entry name" value="LONG-CHAIN-FATTY-ACID--COA LIGASE"/>
    <property type="match status" value="1"/>
</dbReference>
<keyword evidence="4" id="KW-1185">Reference proteome</keyword>
<dbReference type="STRING" id="245187.SAMN04488003_11512"/>
<dbReference type="Pfam" id="PF00501">
    <property type="entry name" value="AMP-binding"/>
    <property type="match status" value="1"/>
</dbReference>
<dbReference type="EMBL" id="FOCI01000015">
    <property type="protein sequence ID" value="SEN39298.1"/>
    <property type="molecule type" value="Genomic_DNA"/>
</dbReference>
<evidence type="ECO:0000313" key="4">
    <source>
        <dbReference type="Proteomes" id="UP000199585"/>
    </source>
</evidence>